<name>A0AAE0STB1_9BIVA</name>
<keyword evidence="2" id="KW-1133">Transmembrane helix</keyword>
<keyword evidence="6" id="KW-1185">Reference proteome</keyword>
<keyword evidence="3" id="KW-0106">Calcium</keyword>
<sequence length="1055" mass="115380">MNYNFLLVICLSSIKYSEEVYPFSVCTAVGHIGVSNPKSYGTQPWTADVSGYDTDTAYLINDPDTAFPCCGVIEEWDAYVEETGTIKFDIWRTTDGINFKLVGSNELSPVTEPGEVVYNVPSGAQYTVLPGDYIGWYTPLKEMMAYTPNITGEATNVQFFKLRPSSFSVGLSLDWSMAESQSGYTYLIRARYGVNQPPTFVNLDAQITVYPPIAIGTVIYTINATDPDISDTTISQLTYRMISGNGFISFNPTTRQVSVAADLTPYVGFQCITFEVEDICTNKDTASLCIFIYNEPPTVKCNPITATVIETTTGNIALTTVAVSDPTDDVTCSLSSTSPKNSPFYLRQDVFDYMIYVNPNPGFRQATRNTYSVYVTCTDRKNSTIAKCDVKILPSAPPKLTNLPGYVTLSTANVNTDPVYAVSVTDPDSTSFNYSMTCKPTLCPFTLYNMGNIQLNQDLIDHTVSGYDLFITVTDGYNSLTNTLTVTISGINVPPKFINLPLESNLYVLENTARGSSVYKVSATDDDGEALTYIMTSFPPTGLIYFSIDSFSGLISTSTLNEINFEAMTDKIFTFRVSVTDGKMTGSQNLVIQIFDVNEGLTFSHNIYRIIVNESLAGTQLPNPGFFVYDNDIVDTRTFRHDCSSYNGYLTMNPDNGMLSFAVDYDLDSPGEPTLITCIVTATDSGGLTATATLSITLNGNLPPKFTNLPMTPALNVPENTAIGSSVYKVSAIDNDGDLLEYSMTSYPGTGRTYFSIDSTSGMIRTSTLNPINYEIMRDKDFLFTVSVTDGRLSEYQNITIRIANVNEEPYFSQNIYRIVANESLARTQLPDPGFVIYDVDIGDTITFLYDCGPNTRYFVMNSVNARLTFAVEYDLDVPGQPTLITCTITGIDSGGLTATSTLLISMRDVNDNTPTFQHYLYTFYANSDSAVGTVLGSISATDADSGQNGQIVYSTDQTGLTQTFFDVSSTGQVILQRNLNGIAVGTILPFTAHATDVGFPSLTGSTSVRITVLEPTTTRTTTTARTTTRSAANKTPISIHGIFFISLVFLILTR</sequence>
<keyword evidence="1" id="KW-0812">Transmembrane</keyword>
<dbReference type="SMART" id="SM00112">
    <property type="entry name" value="CA"/>
    <property type="match status" value="5"/>
</dbReference>
<dbReference type="PROSITE" id="PS50268">
    <property type="entry name" value="CADHERIN_2"/>
    <property type="match status" value="5"/>
</dbReference>
<dbReference type="SUPFAM" id="SSF49313">
    <property type="entry name" value="Cadherin-like"/>
    <property type="match status" value="7"/>
</dbReference>
<dbReference type="PANTHER" id="PTHR24026:SF126">
    <property type="entry name" value="PROTOCADHERIN FAT 4"/>
    <property type="match status" value="1"/>
</dbReference>
<feature type="domain" description="Cadherin" evidence="4">
    <location>
        <begin position="419"/>
        <end position="497"/>
    </location>
</feature>
<evidence type="ECO:0000259" key="4">
    <source>
        <dbReference type="PROSITE" id="PS50268"/>
    </source>
</evidence>
<dbReference type="CDD" id="cd11304">
    <property type="entry name" value="Cadherin_repeat"/>
    <property type="match status" value="4"/>
</dbReference>
<dbReference type="PRINTS" id="PR00205">
    <property type="entry name" value="CADHERIN"/>
</dbReference>
<dbReference type="GO" id="GO:0005886">
    <property type="term" value="C:plasma membrane"/>
    <property type="evidence" value="ECO:0007669"/>
    <property type="project" value="UniProtKB-SubCell"/>
</dbReference>
<feature type="domain" description="Cadherin" evidence="4">
    <location>
        <begin position="709"/>
        <end position="812"/>
    </location>
</feature>
<reference evidence="5" key="1">
    <citation type="journal article" date="2021" name="Genome Biol. Evol.">
        <title>A High-Quality Reference Genome for a Parasitic Bivalve with Doubly Uniparental Inheritance (Bivalvia: Unionida).</title>
        <authorList>
            <person name="Smith C.H."/>
        </authorList>
    </citation>
    <scope>NUCLEOTIDE SEQUENCE</scope>
    <source>
        <strain evidence="5">CHS0354</strain>
    </source>
</reference>
<dbReference type="PANTHER" id="PTHR24026">
    <property type="entry name" value="FAT ATYPICAL CADHERIN-RELATED"/>
    <property type="match status" value="1"/>
</dbReference>
<dbReference type="Pfam" id="PF00028">
    <property type="entry name" value="Cadherin"/>
    <property type="match status" value="1"/>
</dbReference>
<reference evidence="5" key="3">
    <citation type="submission" date="2023-05" db="EMBL/GenBank/DDBJ databases">
        <authorList>
            <person name="Smith C.H."/>
        </authorList>
    </citation>
    <scope>NUCLEOTIDE SEQUENCE</scope>
    <source>
        <strain evidence="5">CHS0354</strain>
        <tissue evidence="5">Mantle</tissue>
    </source>
</reference>
<keyword evidence="2" id="KW-0472">Membrane</keyword>
<evidence type="ECO:0000313" key="5">
    <source>
        <dbReference type="EMBL" id="KAK3597379.1"/>
    </source>
</evidence>
<evidence type="ECO:0000256" key="1">
    <source>
        <dbReference type="ARBA" id="ARBA00022692"/>
    </source>
</evidence>
<feature type="domain" description="Cadherin" evidence="4">
    <location>
        <begin position="918"/>
        <end position="1039"/>
    </location>
</feature>
<proteinExistence type="predicted"/>
<dbReference type="InterPro" id="IPR002126">
    <property type="entry name" value="Cadherin-like_dom"/>
</dbReference>
<dbReference type="EMBL" id="JAEAOA010002037">
    <property type="protein sequence ID" value="KAK3597379.1"/>
    <property type="molecule type" value="Genomic_DNA"/>
</dbReference>
<evidence type="ECO:0000256" key="2">
    <source>
        <dbReference type="ARBA" id="ARBA00022989"/>
    </source>
</evidence>
<dbReference type="GO" id="GO:0007156">
    <property type="term" value="P:homophilic cell adhesion via plasma membrane adhesion molecules"/>
    <property type="evidence" value="ECO:0007669"/>
    <property type="project" value="InterPro"/>
</dbReference>
<dbReference type="Proteomes" id="UP001195483">
    <property type="component" value="Unassembled WGS sequence"/>
</dbReference>
<gene>
    <name evidence="5" type="ORF">CHS0354_034622</name>
</gene>
<evidence type="ECO:0000313" key="6">
    <source>
        <dbReference type="Proteomes" id="UP001195483"/>
    </source>
</evidence>
<evidence type="ECO:0000256" key="3">
    <source>
        <dbReference type="PROSITE-ProRule" id="PRU00043"/>
    </source>
</evidence>
<comment type="caution">
    <text evidence="5">The sequence shown here is derived from an EMBL/GenBank/DDBJ whole genome shotgun (WGS) entry which is preliminary data.</text>
</comment>
<feature type="domain" description="Cadherin" evidence="4">
    <location>
        <begin position="839"/>
        <end position="917"/>
    </location>
</feature>
<dbReference type="AlphaFoldDB" id="A0AAE0STB1"/>
<reference evidence="5" key="2">
    <citation type="journal article" date="2021" name="Genome Biol. Evol.">
        <title>Developing a high-quality reference genome for a parasitic bivalve with doubly uniparental inheritance (Bivalvia: Unionida).</title>
        <authorList>
            <person name="Smith C.H."/>
        </authorList>
    </citation>
    <scope>NUCLEOTIDE SEQUENCE</scope>
    <source>
        <strain evidence="5">CHS0354</strain>
        <tissue evidence="5">Mantle</tissue>
    </source>
</reference>
<accession>A0AAE0STB1</accession>
<organism evidence="5 6">
    <name type="scientific">Potamilus streckersoni</name>
    <dbReference type="NCBI Taxonomy" id="2493646"/>
    <lineage>
        <taxon>Eukaryota</taxon>
        <taxon>Metazoa</taxon>
        <taxon>Spiralia</taxon>
        <taxon>Lophotrochozoa</taxon>
        <taxon>Mollusca</taxon>
        <taxon>Bivalvia</taxon>
        <taxon>Autobranchia</taxon>
        <taxon>Heteroconchia</taxon>
        <taxon>Palaeoheterodonta</taxon>
        <taxon>Unionida</taxon>
        <taxon>Unionoidea</taxon>
        <taxon>Unionidae</taxon>
        <taxon>Ambleminae</taxon>
        <taxon>Lampsilini</taxon>
        <taxon>Potamilus</taxon>
    </lineage>
</organism>
<feature type="domain" description="Cadherin" evidence="4">
    <location>
        <begin position="500"/>
        <end position="626"/>
    </location>
</feature>
<dbReference type="GO" id="GO:0005509">
    <property type="term" value="F:calcium ion binding"/>
    <property type="evidence" value="ECO:0007669"/>
    <property type="project" value="UniProtKB-UniRule"/>
</dbReference>
<protein>
    <recommendedName>
        <fullName evidence="4">Cadherin domain-containing protein</fullName>
    </recommendedName>
</protein>
<dbReference type="InterPro" id="IPR015919">
    <property type="entry name" value="Cadherin-like_sf"/>
</dbReference>
<dbReference type="Gene3D" id="2.60.40.60">
    <property type="entry name" value="Cadherins"/>
    <property type="match status" value="6"/>
</dbReference>